<evidence type="ECO:0000256" key="1">
    <source>
        <dbReference type="SAM" id="Phobius"/>
    </source>
</evidence>
<evidence type="ECO:0000313" key="2">
    <source>
        <dbReference type="EMBL" id="HIS74000.1"/>
    </source>
</evidence>
<keyword evidence="1" id="KW-0472">Membrane</keyword>
<organism evidence="2 3">
    <name type="scientific">Candidatus Galligastranaerophilus intestinavium</name>
    <dbReference type="NCBI Taxonomy" id="2840836"/>
    <lineage>
        <taxon>Bacteria</taxon>
        <taxon>Candidatus Galligastranaerophilus</taxon>
    </lineage>
</organism>
<proteinExistence type="predicted"/>
<feature type="transmembrane region" description="Helical" evidence="1">
    <location>
        <begin position="331"/>
        <end position="350"/>
    </location>
</feature>
<protein>
    <submittedName>
        <fullName evidence="2">Uncharacterized protein</fullName>
    </submittedName>
</protein>
<keyword evidence="1" id="KW-1133">Transmembrane helix</keyword>
<sequence>MIFIFYLTLFLFIFGYGLYYNAIDNDFFARLIVGKTYFQTGDLLNWDFLSYTPTHRFVDHEWGSSLIFYFLQSHFGDAGLLIFKAIIYFAVFFLISRIILLHNKDAKMHFLPFLFMVNVVPGVIFTTLRCQSFSFFFFVLWLYTLERVRLKNETGLLWILPATMIIWGNLHGGCAAGFGLLVIYILGEFLNKKPVKKYIFTLILCFLALFINPYGFEYLKFLLTALTLKRELIVEWQGSFSKIGFDHHYRFLIFLGCFLVLFSAFWVKFKGNYKSIDKTKALLILITLLMAIKTIRLQPFFIFSICAMCYSDFYKLFSKNLPKNIDNLKEFILLFLMIIFAINATATNRLKCFVWDYPIMEVEFLKANNIKGNIMCEFHDGSYVAYKLYPNNLIFMDGKYEEVYPNNLIYVLKNISLAQKGWQNYLEKYPTDIIIASKKYEIFNQLKNSKDFTLMTQSPNFALFIKNKIIKRYYKAAREDIKYYIDTKYDTNINWSTNE</sequence>
<feature type="transmembrane region" description="Helical" evidence="1">
    <location>
        <begin position="249"/>
        <end position="269"/>
    </location>
</feature>
<feature type="transmembrane region" description="Helical" evidence="1">
    <location>
        <begin position="78"/>
        <end position="101"/>
    </location>
</feature>
<dbReference type="Proteomes" id="UP000886865">
    <property type="component" value="Unassembled WGS sequence"/>
</dbReference>
<feature type="transmembrane region" description="Helical" evidence="1">
    <location>
        <begin position="198"/>
        <end position="216"/>
    </location>
</feature>
<feature type="transmembrane region" description="Helical" evidence="1">
    <location>
        <begin position="155"/>
        <end position="186"/>
    </location>
</feature>
<feature type="transmembrane region" description="Helical" evidence="1">
    <location>
        <begin position="113"/>
        <end position="143"/>
    </location>
</feature>
<reference evidence="2" key="1">
    <citation type="submission" date="2020-10" db="EMBL/GenBank/DDBJ databases">
        <authorList>
            <person name="Gilroy R."/>
        </authorList>
    </citation>
    <scope>NUCLEOTIDE SEQUENCE</scope>
    <source>
        <strain evidence="2">CHK152-2871</strain>
    </source>
</reference>
<comment type="caution">
    <text evidence="2">The sequence shown here is derived from an EMBL/GenBank/DDBJ whole genome shotgun (WGS) entry which is preliminary data.</text>
</comment>
<feature type="transmembrane region" description="Helical" evidence="1">
    <location>
        <begin position="281"/>
        <end position="311"/>
    </location>
</feature>
<gene>
    <name evidence="2" type="ORF">IAA86_03150</name>
</gene>
<evidence type="ECO:0000313" key="3">
    <source>
        <dbReference type="Proteomes" id="UP000886865"/>
    </source>
</evidence>
<name>A0A9D1JXB9_9BACT</name>
<dbReference type="AlphaFoldDB" id="A0A9D1JXB9"/>
<keyword evidence="1" id="KW-0812">Transmembrane</keyword>
<reference evidence="2" key="2">
    <citation type="journal article" date="2021" name="PeerJ">
        <title>Extensive microbial diversity within the chicken gut microbiome revealed by metagenomics and culture.</title>
        <authorList>
            <person name="Gilroy R."/>
            <person name="Ravi A."/>
            <person name="Getino M."/>
            <person name="Pursley I."/>
            <person name="Horton D.L."/>
            <person name="Alikhan N.F."/>
            <person name="Baker D."/>
            <person name="Gharbi K."/>
            <person name="Hall N."/>
            <person name="Watson M."/>
            <person name="Adriaenssens E.M."/>
            <person name="Foster-Nyarko E."/>
            <person name="Jarju S."/>
            <person name="Secka A."/>
            <person name="Antonio M."/>
            <person name="Oren A."/>
            <person name="Chaudhuri R.R."/>
            <person name="La Ragione R."/>
            <person name="Hildebrand F."/>
            <person name="Pallen M.J."/>
        </authorList>
    </citation>
    <scope>NUCLEOTIDE SEQUENCE</scope>
    <source>
        <strain evidence="2">CHK152-2871</strain>
    </source>
</reference>
<accession>A0A9D1JXB9</accession>
<dbReference type="EMBL" id="DVJQ01000027">
    <property type="protein sequence ID" value="HIS74000.1"/>
    <property type="molecule type" value="Genomic_DNA"/>
</dbReference>